<feature type="transmembrane region" description="Helical" evidence="8">
    <location>
        <begin position="481"/>
        <end position="504"/>
    </location>
</feature>
<evidence type="ECO:0000256" key="4">
    <source>
        <dbReference type="ARBA" id="ARBA00022692"/>
    </source>
</evidence>
<dbReference type="InterPro" id="IPR045122">
    <property type="entry name" value="Csc1-like"/>
</dbReference>
<evidence type="ECO:0008006" key="15">
    <source>
        <dbReference type="Google" id="ProtNLM"/>
    </source>
</evidence>
<organism evidence="13 14">
    <name type="scientific">Esox lucius</name>
    <name type="common">Northern pike</name>
    <dbReference type="NCBI Taxonomy" id="8010"/>
    <lineage>
        <taxon>Eukaryota</taxon>
        <taxon>Metazoa</taxon>
        <taxon>Chordata</taxon>
        <taxon>Craniata</taxon>
        <taxon>Vertebrata</taxon>
        <taxon>Euteleostomi</taxon>
        <taxon>Actinopterygii</taxon>
        <taxon>Neopterygii</taxon>
        <taxon>Teleostei</taxon>
        <taxon>Protacanthopterygii</taxon>
        <taxon>Esociformes</taxon>
        <taxon>Esocidae</taxon>
        <taxon>Esox</taxon>
    </lineage>
</organism>
<evidence type="ECO:0000256" key="8">
    <source>
        <dbReference type="SAM" id="Phobius"/>
    </source>
</evidence>
<dbReference type="Bgee" id="ENSELUG00000016387">
    <property type="expression patterns" value="Expressed in camera-type eye and 15 other cell types or tissues"/>
</dbReference>
<feature type="transmembrane region" description="Helical" evidence="8">
    <location>
        <begin position="437"/>
        <end position="461"/>
    </location>
</feature>
<dbReference type="GeneTree" id="ENSGT00940000157084"/>
<sequence>MSILLRVVVVMAALGAQSSVAVLGASCPGGSTVDCTTQASNTSRSGETSREYCYTARIRSTVLQGLPFGGVPTVLALDFMCFLVLLFVFSILRKVAWDYGRLALVTDADRHDQRYSRLDDQEYDLRDCEDTSQDTPLQPISEPTELTTLVASAITSEIPDRYERLTSVSSSMDFEQRDTGFCSWLTAIFRIKDEEIRDKCGEDAVHYLSFQRHIIGLLVVVGVLSVGIVLPVNFSGNLLENNAYSFGRTTIANLDANNMLLWLHTTFAFLYLLLTVYSMRRHTSKMHYREDDLVRTLNTRTQHFFKDLESKEHIPTFINPKPCGHLCCCVIKGCEQEEAVSYYTKLEAKLKEEYRKEREKVNSKPLGMAFVTFQNEAMTAIILKDYNACQCQGCHCRREPKSSAFSNHLHTYSWTVSYAPDPQNVYWEHLSVGGLTWWLRCFIINCILFLLLFFLTTPAIIISTMDKFNVTKPVEYLNNPIVTQFFPTLLLWAFSALLPTIVYYSAFFERHWTRSGENRTTMHKCYTFLIFMVLLLPSLGLSRWVLCVFLPDNGAFFVNYVIASAFIGNAMDLLRIPGLLMYMIRLCLARSAAERRNVKRHQAYEFQFGAAYAWMMCVFTVVMTYSITCPIIVPFGLMYMLLKHLADRYNMYYAYLPSKLDKKIHSGAVNQVVAAPILCLFWLLFFSTVRTGFSAPTSMFTFIVLIITIIVCLSHVCFGHFKYLSAHNYKGYAVHVFWGGPSTQMPLYPNAPTVLPWSQLPKCPYGPALVTFGHPYGPALVTFDRKPVMSL</sequence>
<reference evidence="14" key="1">
    <citation type="journal article" date="2014" name="PLoS ONE">
        <title>The genome and linkage map of the northern pike (Esox lucius): conserved synteny revealed between the salmonid sister group and the Neoteleostei.</title>
        <authorList>
            <person name="Rondeau E.B."/>
            <person name="Minkley D.R."/>
            <person name="Leong J.S."/>
            <person name="Messmer A.M."/>
            <person name="Jantzen J.R."/>
            <person name="von Schalburg K.R."/>
            <person name="Lemon C."/>
            <person name="Bird N.H."/>
            <person name="Koop B.F."/>
        </authorList>
    </citation>
    <scope>NUCLEOTIDE SEQUENCE</scope>
</reference>
<dbReference type="InterPro" id="IPR003864">
    <property type="entry name" value="CSC1/OSCA1-like_7TM"/>
</dbReference>
<feature type="domain" description="CSC1/OSCA1-like 7TM region" evidence="10">
    <location>
        <begin position="440"/>
        <end position="692"/>
    </location>
</feature>
<dbReference type="InterPro" id="IPR027815">
    <property type="entry name" value="CSC1/OSCA1-like_cyt"/>
</dbReference>
<evidence type="ECO:0000256" key="3">
    <source>
        <dbReference type="ARBA" id="ARBA00022448"/>
    </source>
</evidence>
<reference evidence="13" key="4">
    <citation type="submission" date="2025-09" db="UniProtKB">
        <authorList>
            <consortium name="Ensembl"/>
        </authorList>
    </citation>
    <scope>IDENTIFICATION</scope>
</reference>
<feature type="transmembrane region" description="Helical" evidence="8">
    <location>
        <begin position="699"/>
        <end position="721"/>
    </location>
</feature>
<dbReference type="AlphaFoldDB" id="A0A6Q2WZY7"/>
<protein>
    <recommendedName>
        <fullName evidence="15">Transmembrane protein 63B</fullName>
    </recommendedName>
</protein>
<dbReference type="PANTHER" id="PTHR13018">
    <property type="entry name" value="PROBABLE MEMBRANE PROTEIN DUF221-RELATED"/>
    <property type="match status" value="1"/>
</dbReference>
<evidence type="ECO:0000256" key="9">
    <source>
        <dbReference type="SAM" id="SignalP"/>
    </source>
</evidence>
<dbReference type="Pfam" id="PF02714">
    <property type="entry name" value="RSN1_7TM"/>
    <property type="match status" value="1"/>
</dbReference>
<evidence type="ECO:0000256" key="5">
    <source>
        <dbReference type="ARBA" id="ARBA00022989"/>
    </source>
</evidence>
<reference evidence="13" key="2">
    <citation type="submission" date="2020-02" db="EMBL/GenBank/DDBJ databases">
        <title>Esox lucius (northern pike) genome, fEsoLuc1, primary haplotype.</title>
        <authorList>
            <person name="Myers G."/>
            <person name="Karagic N."/>
            <person name="Meyer A."/>
            <person name="Pippel M."/>
            <person name="Reichard M."/>
            <person name="Winkler S."/>
            <person name="Tracey A."/>
            <person name="Sims Y."/>
            <person name="Howe K."/>
            <person name="Rhie A."/>
            <person name="Formenti G."/>
            <person name="Durbin R."/>
            <person name="Fedrigo O."/>
            <person name="Jarvis E.D."/>
        </authorList>
    </citation>
    <scope>NUCLEOTIDE SEQUENCE [LARGE SCALE GENOMIC DNA]</scope>
</reference>
<keyword evidence="4 8" id="KW-0812">Transmembrane</keyword>
<feature type="transmembrane region" description="Helical" evidence="8">
    <location>
        <begin position="525"/>
        <end position="545"/>
    </location>
</feature>
<evidence type="ECO:0000256" key="7">
    <source>
        <dbReference type="ARBA" id="ARBA00036634"/>
    </source>
</evidence>
<dbReference type="PROSITE" id="PS51257">
    <property type="entry name" value="PROKAR_LIPOPROTEIN"/>
    <property type="match status" value="1"/>
</dbReference>
<evidence type="ECO:0000259" key="12">
    <source>
        <dbReference type="Pfam" id="PF14703"/>
    </source>
</evidence>
<evidence type="ECO:0000256" key="2">
    <source>
        <dbReference type="ARBA" id="ARBA00007779"/>
    </source>
</evidence>
<feature type="transmembrane region" description="Helical" evidence="8">
    <location>
        <begin position="214"/>
        <end position="239"/>
    </location>
</feature>
<evidence type="ECO:0000313" key="13">
    <source>
        <dbReference type="Ensembl" id="ENSELUP00000046720.2"/>
    </source>
</evidence>
<feature type="transmembrane region" description="Helical" evidence="8">
    <location>
        <begin position="667"/>
        <end position="687"/>
    </location>
</feature>
<keyword evidence="14" id="KW-1185">Reference proteome</keyword>
<comment type="similarity">
    <text evidence="2">Belongs to the CSC1 (TC 1.A.17) family.</text>
</comment>
<name>A0A6Q2WZY7_ESOLU</name>
<dbReference type="Proteomes" id="UP000265140">
    <property type="component" value="Chromosome 5"/>
</dbReference>
<evidence type="ECO:0000256" key="1">
    <source>
        <dbReference type="ARBA" id="ARBA00004141"/>
    </source>
</evidence>
<keyword evidence="9" id="KW-0732">Signal</keyword>
<feature type="chain" id="PRO_5044317899" description="Transmembrane protein 63B" evidence="9">
    <location>
        <begin position="19"/>
        <end position="791"/>
    </location>
</feature>
<comment type="subcellular location">
    <subcellularLocation>
        <location evidence="1">Membrane</location>
        <topology evidence="1">Multi-pass membrane protein</topology>
    </subcellularLocation>
</comment>
<feature type="transmembrane region" description="Helical" evidence="8">
    <location>
        <begin position="259"/>
        <end position="279"/>
    </location>
</feature>
<dbReference type="GO" id="GO:0005227">
    <property type="term" value="F:calcium-activated cation channel activity"/>
    <property type="evidence" value="ECO:0007669"/>
    <property type="project" value="InterPro"/>
</dbReference>
<evidence type="ECO:0000259" key="10">
    <source>
        <dbReference type="Pfam" id="PF02714"/>
    </source>
</evidence>
<keyword evidence="5 8" id="KW-1133">Transmembrane helix</keyword>
<feature type="domain" description="CSC1/OSCA1-like cytosolic" evidence="12">
    <location>
        <begin position="286"/>
        <end position="429"/>
    </location>
</feature>
<evidence type="ECO:0000256" key="6">
    <source>
        <dbReference type="ARBA" id="ARBA00023136"/>
    </source>
</evidence>
<feature type="signal peptide" evidence="9">
    <location>
        <begin position="1"/>
        <end position="18"/>
    </location>
</feature>
<keyword evidence="6 8" id="KW-0472">Membrane</keyword>
<evidence type="ECO:0000259" key="11">
    <source>
        <dbReference type="Pfam" id="PF13967"/>
    </source>
</evidence>
<keyword evidence="3" id="KW-0813">Transport</keyword>
<gene>
    <name evidence="13" type="primary">TMEM63B</name>
</gene>
<dbReference type="InterPro" id="IPR032880">
    <property type="entry name" value="CSC1/OSCA1-like_N"/>
</dbReference>
<feature type="domain" description="CSC1/OSCA1-like N-terminal transmembrane" evidence="11">
    <location>
        <begin position="174"/>
        <end position="280"/>
    </location>
</feature>
<accession>A0A6Q2WZY7</accession>
<feature type="transmembrane region" description="Helical" evidence="8">
    <location>
        <begin position="631"/>
        <end position="646"/>
    </location>
</feature>
<feature type="transmembrane region" description="Helical" evidence="8">
    <location>
        <begin position="73"/>
        <end position="92"/>
    </location>
</feature>
<evidence type="ECO:0000313" key="14">
    <source>
        <dbReference type="Proteomes" id="UP000265140"/>
    </source>
</evidence>
<reference evidence="13" key="3">
    <citation type="submission" date="2025-08" db="UniProtKB">
        <authorList>
            <consortium name="Ensembl"/>
        </authorList>
    </citation>
    <scope>IDENTIFICATION</scope>
</reference>
<dbReference type="Pfam" id="PF13967">
    <property type="entry name" value="RSN1_TM"/>
    <property type="match status" value="1"/>
</dbReference>
<dbReference type="Ensembl" id="ENSELUT00000063817.2">
    <property type="protein sequence ID" value="ENSELUP00000046720.2"/>
    <property type="gene ID" value="ENSELUG00000016387.3"/>
</dbReference>
<dbReference type="PANTHER" id="PTHR13018:SF38">
    <property type="entry name" value="CSC1-LIKE PROTEIN 2"/>
    <property type="match status" value="1"/>
</dbReference>
<feature type="transmembrane region" description="Helical" evidence="8">
    <location>
        <begin position="603"/>
        <end position="625"/>
    </location>
</feature>
<dbReference type="GO" id="GO:0005886">
    <property type="term" value="C:plasma membrane"/>
    <property type="evidence" value="ECO:0007669"/>
    <property type="project" value="TreeGrafter"/>
</dbReference>
<proteinExistence type="inferred from homology"/>
<feature type="transmembrane region" description="Helical" evidence="8">
    <location>
        <begin position="557"/>
        <end position="582"/>
    </location>
</feature>
<comment type="catalytic activity">
    <reaction evidence="7">
        <text>Ca(2+)(in) = Ca(2+)(out)</text>
        <dbReference type="Rhea" id="RHEA:29671"/>
        <dbReference type="ChEBI" id="CHEBI:29108"/>
    </reaction>
</comment>
<dbReference type="Pfam" id="PF14703">
    <property type="entry name" value="PHM7_cyt"/>
    <property type="match status" value="1"/>
</dbReference>